<dbReference type="SMART" id="SM00388">
    <property type="entry name" value="HisKA"/>
    <property type="match status" value="1"/>
</dbReference>
<dbReference type="SMART" id="SM00387">
    <property type="entry name" value="HATPase_c"/>
    <property type="match status" value="1"/>
</dbReference>
<dbReference type="SUPFAM" id="SSF55874">
    <property type="entry name" value="ATPase domain of HSP90 chaperone/DNA topoisomerase II/histidine kinase"/>
    <property type="match status" value="1"/>
</dbReference>
<dbReference type="GO" id="GO:0005524">
    <property type="term" value="F:ATP binding"/>
    <property type="evidence" value="ECO:0007669"/>
    <property type="project" value="UniProtKB-KW"/>
</dbReference>
<name>A0A1M6IEP1_9FIRM</name>
<keyword evidence="13" id="KW-1185">Reference proteome</keyword>
<evidence type="ECO:0000256" key="3">
    <source>
        <dbReference type="ARBA" id="ARBA00012438"/>
    </source>
</evidence>
<dbReference type="EC" id="2.7.13.3" evidence="3"/>
<dbReference type="InterPro" id="IPR013656">
    <property type="entry name" value="PAS_4"/>
</dbReference>
<dbReference type="STRING" id="1121432.SAMN02745219_02306"/>
<dbReference type="Pfam" id="PF00512">
    <property type="entry name" value="HisKA"/>
    <property type="match status" value="1"/>
</dbReference>
<keyword evidence="5" id="KW-0808">Transferase</keyword>
<dbReference type="RefSeq" id="WP_072869753.1">
    <property type="nucleotide sequence ID" value="NZ_FQZM01000028.1"/>
</dbReference>
<dbReference type="Gene3D" id="3.30.450.20">
    <property type="entry name" value="PAS domain"/>
    <property type="match status" value="1"/>
</dbReference>
<dbReference type="GO" id="GO:0000155">
    <property type="term" value="F:phosphorelay sensor kinase activity"/>
    <property type="evidence" value="ECO:0007669"/>
    <property type="project" value="InterPro"/>
</dbReference>
<keyword evidence="6" id="KW-0547">Nucleotide-binding</keyword>
<dbReference type="Pfam" id="PF02518">
    <property type="entry name" value="HATPase_c"/>
    <property type="match status" value="1"/>
</dbReference>
<keyword evidence="8" id="KW-0067">ATP-binding</keyword>
<dbReference type="AlphaFoldDB" id="A0A1M6IEP1"/>
<dbReference type="InterPro" id="IPR036097">
    <property type="entry name" value="HisK_dim/P_sf"/>
</dbReference>
<dbReference type="InterPro" id="IPR003594">
    <property type="entry name" value="HATPase_dom"/>
</dbReference>
<evidence type="ECO:0000256" key="2">
    <source>
        <dbReference type="ARBA" id="ARBA00004370"/>
    </source>
</evidence>
<keyword evidence="4" id="KW-0597">Phosphoprotein</keyword>
<dbReference type="PROSITE" id="PS50109">
    <property type="entry name" value="HIS_KIN"/>
    <property type="match status" value="1"/>
</dbReference>
<dbReference type="Gene3D" id="1.10.287.130">
    <property type="match status" value="1"/>
</dbReference>
<evidence type="ECO:0000256" key="8">
    <source>
        <dbReference type="ARBA" id="ARBA00022840"/>
    </source>
</evidence>
<reference evidence="13" key="1">
    <citation type="submission" date="2016-11" db="EMBL/GenBank/DDBJ databases">
        <authorList>
            <person name="Varghese N."/>
            <person name="Submissions S."/>
        </authorList>
    </citation>
    <scope>NUCLEOTIDE SEQUENCE [LARGE SCALE GENOMIC DNA]</scope>
    <source>
        <strain evidence="13">DSM 16057</strain>
    </source>
</reference>
<dbReference type="InterPro" id="IPR004358">
    <property type="entry name" value="Sig_transdc_His_kin-like_C"/>
</dbReference>
<dbReference type="PANTHER" id="PTHR43065">
    <property type="entry name" value="SENSOR HISTIDINE KINASE"/>
    <property type="match status" value="1"/>
</dbReference>
<dbReference type="InterPro" id="IPR036890">
    <property type="entry name" value="HATPase_C_sf"/>
</dbReference>
<feature type="domain" description="PAS" evidence="11">
    <location>
        <begin position="9"/>
        <end position="45"/>
    </location>
</feature>
<evidence type="ECO:0000313" key="12">
    <source>
        <dbReference type="EMBL" id="SHJ32912.1"/>
    </source>
</evidence>
<evidence type="ECO:0000259" key="10">
    <source>
        <dbReference type="PROSITE" id="PS50109"/>
    </source>
</evidence>
<evidence type="ECO:0000256" key="4">
    <source>
        <dbReference type="ARBA" id="ARBA00022553"/>
    </source>
</evidence>
<evidence type="ECO:0000256" key="9">
    <source>
        <dbReference type="ARBA" id="ARBA00023012"/>
    </source>
</evidence>
<dbReference type="InterPro" id="IPR003661">
    <property type="entry name" value="HisK_dim/P_dom"/>
</dbReference>
<dbReference type="GO" id="GO:0016020">
    <property type="term" value="C:membrane"/>
    <property type="evidence" value="ECO:0007669"/>
    <property type="project" value="UniProtKB-SubCell"/>
</dbReference>
<organism evidence="12 13">
    <name type="scientific">Desulfofundulus thermosubterraneus DSM 16057</name>
    <dbReference type="NCBI Taxonomy" id="1121432"/>
    <lineage>
        <taxon>Bacteria</taxon>
        <taxon>Bacillati</taxon>
        <taxon>Bacillota</taxon>
        <taxon>Clostridia</taxon>
        <taxon>Eubacteriales</taxon>
        <taxon>Peptococcaceae</taxon>
        <taxon>Desulfofundulus</taxon>
    </lineage>
</organism>
<accession>A0A1M6IEP1</accession>
<evidence type="ECO:0000256" key="6">
    <source>
        <dbReference type="ARBA" id="ARBA00022741"/>
    </source>
</evidence>
<dbReference type="SUPFAM" id="SSF47384">
    <property type="entry name" value="Homodimeric domain of signal transducing histidine kinase"/>
    <property type="match status" value="1"/>
</dbReference>
<dbReference type="InterPro" id="IPR005467">
    <property type="entry name" value="His_kinase_dom"/>
</dbReference>
<evidence type="ECO:0000256" key="1">
    <source>
        <dbReference type="ARBA" id="ARBA00000085"/>
    </source>
</evidence>
<keyword evidence="7 12" id="KW-0418">Kinase</keyword>
<evidence type="ECO:0000256" key="5">
    <source>
        <dbReference type="ARBA" id="ARBA00022679"/>
    </source>
</evidence>
<dbReference type="Pfam" id="PF08448">
    <property type="entry name" value="PAS_4"/>
    <property type="match status" value="1"/>
</dbReference>
<sequence length="361" mass="40477">MFSPDFIWDNLPAGLLVIDHQARIRIFNRTLANRTGLHAEQMIGQRYPEIYPGSNKLKLLETLYTGKVYDQIRAEEVLPVPHTSILAASCRPIITAGDTITGALALFVDNARCKEMQQAVMKAEKLAIMGQLAAQVMHEVKNPLTTVKGFLQLLKERQNYPNQQEYLDIMLEAIDHANNIIADFLHLARPGYSCRKRYAPEKLLSEVSMLMESEAALRNISIKTVIPENLPPVWIDPEQMKQVLVNIIKNSLEAMPEGGEVTIKTHCRARELFIAISDTGTGMDELVLENIFEPFFTTKTSGTGLGLFIAKQIVHNHKGDIMVESIPGKGTTITITLPLPQREEEHQNYTGIHPGTHPFFT</sequence>
<dbReference type="CDD" id="cd00130">
    <property type="entry name" value="PAS"/>
    <property type="match status" value="1"/>
</dbReference>
<dbReference type="EMBL" id="FQZM01000028">
    <property type="protein sequence ID" value="SHJ32912.1"/>
    <property type="molecule type" value="Genomic_DNA"/>
</dbReference>
<evidence type="ECO:0000259" key="11">
    <source>
        <dbReference type="PROSITE" id="PS50112"/>
    </source>
</evidence>
<dbReference type="CDD" id="cd00082">
    <property type="entry name" value="HisKA"/>
    <property type="match status" value="1"/>
</dbReference>
<comment type="subcellular location">
    <subcellularLocation>
        <location evidence="2">Membrane</location>
    </subcellularLocation>
</comment>
<dbReference type="PROSITE" id="PS50112">
    <property type="entry name" value="PAS"/>
    <property type="match status" value="1"/>
</dbReference>
<gene>
    <name evidence="12" type="ORF">SAMN02745219_02306</name>
</gene>
<dbReference type="Proteomes" id="UP000184529">
    <property type="component" value="Unassembled WGS sequence"/>
</dbReference>
<keyword evidence="9" id="KW-0902">Two-component regulatory system</keyword>
<dbReference type="SUPFAM" id="SSF55785">
    <property type="entry name" value="PYP-like sensor domain (PAS domain)"/>
    <property type="match status" value="1"/>
</dbReference>
<evidence type="ECO:0000313" key="13">
    <source>
        <dbReference type="Proteomes" id="UP000184529"/>
    </source>
</evidence>
<dbReference type="InterPro" id="IPR000014">
    <property type="entry name" value="PAS"/>
</dbReference>
<dbReference type="FunFam" id="3.30.565.10:FF:000006">
    <property type="entry name" value="Sensor histidine kinase WalK"/>
    <property type="match status" value="1"/>
</dbReference>
<protein>
    <recommendedName>
        <fullName evidence="3">histidine kinase</fullName>
        <ecNumber evidence="3">2.7.13.3</ecNumber>
    </recommendedName>
</protein>
<evidence type="ECO:0000256" key="7">
    <source>
        <dbReference type="ARBA" id="ARBA00022777"/>
    </source>
</evidence>
<dbReference type="Gene3D" id="3.30.565.10">
    <property type="entry name" value="Histidine kinase-like ATPase, C-terminal domain"/>
    <property type="match status" value="1"/>
</dbReference>
<feature type="domain" description="Histidine kinase" evidence="10">
    <location>
        <begin position="135"/>
        <end position="341"/>
    </location>
</feature>
<proteinExistence type="predicted"/>
<dbReference type="PANTHER" id="PTHR43065:SF10">
    <property type="entry name" value="PEROXIDE STRESS-ACTIVATED HISTIDINE KINASE MAK3"/>
    <property type="match status" value="1"/>
</dbReference>
<dbReference type="PRINTS" id="PR00344">
    <property type="entry name" value="BCTRLSENSOR"/>
</dbReference>
<dbReference type="InterPro" id="IPR035965">
    <property type="entry name" value="PAS-like_dom_sf"/>
</dbReference>
<comment type="catalytic activity">
    <reaction evidence="1">
        <text>ATP + protein L-histidine = ADP + protein N-phospho-L-histidine.</text>
        <dbReference type="EC" id="2.7.13.3"/>
    </reaction>
</comment>